<accession>K1LWL7</accession>
<gene>
    <name evidence="1" type="ORF">B879_02848</name>
</gene>
<dbReference type="EMBL" id="AMGM01000049">
    <property type="protein sequence ID" value="EKB48564.1"/>
    <property type="molecule type" value="Genomic_DNA"/>
</dbReference>
<reference evidence="1 2" key="1">
    <citation type="journal article" date="2012" name="J. Bacteriol.">
        <title>Draft Genome Sequence of Cecembia lonarensis Strain LW9T, Isolated from Lonar Lake, a Haloalkaline Lake in India.</title>
        <authorList>
            <person name="Shivaji S."/>
            <person name="Ara S."/>
            <person name="Singh A."/>
            <person name="Pinnaka A.K."/>
        </authorList>
    </citation>
    <scope>NUCLEOTIDE SEQUENCE [LARGE SCALE GENOMIC DNA]</scope>
    <source>
        <strain evidence="1 2">LW9</strain>
    </source>
</reference>
<sequence>MAFKQVFLEFSCLIGGDQRSAQWSKASIDTIDWLAIGYDFFDCRRTGFYFFSCFRAKDAFYVPIGDAEGDGGGEMALTIFKYF</sequence>
<organism evidence="1 2">
    <name type="scientific">Cecembia lonarensis (strain CCUG 58316 / KCTC 22772 / LW9)</name>
    <dbReference type="NCBI Taxonomy" id="1225176"/>
    <lineage>
        <taxon>Bacteria</taxon>
        <taxon>Pseudomonadati</taxon>
        <taxon>Bacteroidota</taxon>
        <taxon>Cytophagia</taxon>
        <taxon>Cytophagales</taxon>
        <taxon>Cyclobacteriaceae</taxon>
        <taxon>Cecembia</taxon>
    </lineage>
</organism>
<evidence type="ECO:0000313" key="1">
    <source>
        <dbReference type="EMBL" id="EKB48564.1"/>
    </source>
</evidence>
<protein>
    <submittedName>
        <fullName evidence="1">Uncharacterized protein</fullName>
    </submittedName>
</protein>
<keyword evidence="2" id="KW-1185">Reference proteome</keyword>
<name>K1LWL7_CECL9</name>
<dbReference type="Proteomes" id="UP000004478">
    <property type="component" value="Unassembled WGS sequence"/>
</dbReference>
<evidence type="ECO:0000313" key="2">
    <source>
        <dbReference type="Proteomes" id="UP000004478"/>
    </source>
</evidence>
<proteinExistence type="predicted"/>
<dbReference type="AlphaFoldDB" id="K1LWL7"/>
<comment type="caution">
    <text evidence="1">The sequence shown here is derived from an EMBL/GenBank/DDBJ whole genome shotgun (WGS) entry which is preliminary data.</text>
</comment>